<dbReference type="AlphaFoldDB" id="A0A1F7YXS5"/>
<dbReference type="EMBL" id="MGGP01000018">
    <property type="protein sequence ID" value="OGM32067.1"/>
    <property type="molecule type" value="Genomic_DNA"/>
</dbReference>
<comment type="caution">
    <text evidence="1">The sequence shown here is derived from an EMBL/GenBank/DDBJ whole genome shotgun (WGS) entry which is preliminary data.</text>
</comment>
<sequence length="295" mass="34161">MAFHERIPRRGCLALIGGTVFGLVAGFDRTFSPENVVPGGLMFYYFPEWADSPTIPTFEPMLNKTINVMDSVLEGEIPEYVSRVHFEFLLRHSAAPLPERCTYSEGNITKQNADEPVEYCSRDEFREFRDYFANRYPKVAGMDGFDYEVKVVYKPEMVLPATDLPDFPDIEIAPERELECQRMTTLRVDRIKRTLNDCYREVVDRTVVFDSSSGASFEIDSNSLNPVEKYIRLTRVRMLKNDSALRHKRDKEHDNVFVIMSDRYAQKETNNKVLVSQGYTSVADMFHRRWDAVSV</sequence>
<evidence type="ECO:0000313" key="1">
    <source>
        <dbReference type="EMBL" id="OGM32067.1"/>
    </source>
</evidence>
<protein>
    <submittedName>
        <fullName evidence="1">Uncharacterized protein</fullName>
    </submittedName>
</protein>
<accession>A0A1F7YXS5</accession>
<proteinExistence type="predicted"/>
<organism evidence="1 2">
    <name type="scientific">Candidatus Woesebacteria bacterium RIFCSPHIGHO2_01_FULL_44_21</name>
    <dbReference type="NCBI Taxonomy" id="1802503"/>
    <lineage>
        <taxon>Bacteria</taxon>
        <taxon>Candidatus Woeseibacteriota</taxon>
    </lineage>
</organism>
<name>A0A1F7YXS5_9BACT</name>
<reference evidence="1 2" key="1">
    <citation type="journal article" date="2016" name="Nat. Commun.">
        <title>Thousands of microbial genomes shed light on interconnected biogeochemical processes in an aquifer system.</title>
        <authorList>
            <person name="Anantharaman K."/>
            <person name="Brown C.T."/>
            <person name="Hug L.A."/>
            <person name="Sharon I."/>
            <person name="Castelle C.J."/>
            <person name="Probst A.J."/>
            <person name="Thomas B.C."/>
            <person name="Singh A."/>
            <person name="Wilkins M.J."/>
            <person name="Karaoz U."/>
            <person name="Brodie E.L."/>
            <person name="Williams K.H."/>
            <person name="Hubbard S.S."/>
            <person name="Banfield J.F."/>
        </authorList>
    </citation>
    <scope>NUCLEOTIDE SEQUENCE [LARGE SCALE GENOMIC DNA]</scope>
</reference>
<dbReference type="Proteomes" id="UP000178870">
    <property type="component" value="Unassembled WGS sequence"/>
</dbReference>
<gene>
    <name evidence="1" type="ORF">A2803_00680</name>
</gene>
<evidence type="ECO:0000313" key="2">
    <source>
        <dbReference type="Proteomes" id="UP000178870"/>
    </source>
</evidence>